<feature type="signal peptide" evidence="6">
    <location>
        <begin position="1"/>
        <end position="20"/>
    </location>
</feature>
<dbReference type="InterPro" id="IPR036576">
    <property type="entry name" value="WRKY_dom_sf"/>
</dbReference>
<evidence type="ECO:0000256" key="5">
    <source>
        <dbReference type="ARBA" id="ARBA00023242"/>
    </source>
</evidence>
<evidence type="ECO:0000256" key="1">
    <source>
        <dbReference type="ARBA" id="ARBA00004123"/>
    </source>
</evidence>
<dbReference type="GO" id="GO:0005634">
    <property type="term" value="C:nucleus"/>
    <property type="evidence" value="ECO:0007669"/>
    <property type="project" value="UniProtKB-SubCell"/>
</dbReference>
<feature type="non-terminal residue" evidence="8">
    <location>
        <position position="1"/>
    </location>
</feature>
<sequence>YKARLLIPFFSFLLPLLSSALPFLLWDWETMSPVPSPNQSHLLGHGSRKEKRMRKVDTFAPHNDGHQWRKYGEKKINNCNFPKVLLQMHLQRQHELPGQQADSAERSQRPPIVPSHILQRALMQQRLPCPHSHRVPAADRIWKGSLHLL</sequence>
<reference evidence="8" key="1">
    <citation type="submission" date="2008-04" db="EMBL/GenBank/DDBJ databases">
        <title>Isolation and molecular characterization of 43 WRKY transcription factor genes in wheat (Triticum aestivum).</title>
        <authorList>
            <person name="Niu C."/>
            <person name="Tian A."/>
            <person name="Zhang Z."/>
            <person name="Zhang J."/>
            <person name="Chen S."/>
        </authorList>
    </citation>
    <scope>NUCLEOTIDE SEQUENCE</scope>
</reference>
<dbReference type="GO" id="GO:0003700">
    <property type="term" value="F:DNA-binding transcription factor activity"/>
    <property type="evidence" value="ECO:0007669"/>
    <property type="project" value="InterPro"/>
</dbReference>
<name>B3GAV9_WHEAT</name>
<dbReference type="AlphaFoldDB" id="B3GAV9"/>
<evidence type="ECO:0000256" key="6">
    <source>
        <dbReference type="SAM" id="SignalP"/>
    </source>
</evidence>
<feature type="domain" description="WRKY" evidence="7">
    <location>
        <begin position="62"/>
        <end position="118"/>
    </location>
</feature>
<dbReference type="SMART" id="SM00774">
    <property type="entry name" value="WRKY"/>
    <property type="match status" value="1"/>
</dbReference>
<keyword evidence="5" id="KW-0539">Nucleus</keyword>
<accession>B3GAV9</accession>
<dbReference type="EMBL" id="EU665441">
    <property type="protein sequence ID" value="ACD80373.1"/>
    <property type="molecule type" value="mRNA"/>
</dbReference>
<dbReference type="GO" id="GO:0043565">
    <property type="term" value="F:sequence-specific DNA binding"/>
    <property type="evidence" value="ECO:0007669"/>
    <property type="project" value="InterPro"/>
</dbReference>
<keyword evidence="6" id="KW-0732">Signal</keyword>
<evidence type="ECO:0000256" key="2">
    <source>
        <dbReference type="ARBA" id="ARBA00023015"/>
    </source>
</evidence>
<dbReference type="InterPro" id="IPR003657">
    <property type="entry name" value="WRKY_dom"/>
</dbReference>
<reference evidence="8" key="2">
    <citation type="journal article" date="2012" name="Plant Cell Environ.">
        <title>Wheat WRKY genes TaWRKY2 and TaWRKY19 regulate abiotic stress tolerance in transgenic Arabidopsis plants.</title>
        <authorList>
            <person name="Niu C.F."/>
            <person name="Wei W."/>
            <person name="Zhou Q.Y."/>
            <person name="Tian A.G."/>
            <person name="Hao Y.J."/>
            <person name="Zhang W.K."/>
            <person name="Ma B."/>
            <person name="Lin Q."/>
            <person name="Zhang Z.B."/>
            <person name="Zhang J.S."/>
            <person name="Chen S.Y."/>
        </authorList>
    </citation>
    <scope>NUCLEOTIDE SEQUENCE</scope>
</reference>
<evidence type="ECO:0000256" key="3">
    <source>
        <dbReference type="ARBA" id="ARBA00023125"/>
    </source>
</evidence>
<dbReference type="Gene3D" id="2.20.25.80">
    <property type="entry name" value="WRKY domain"/>
    <property type="match status" value="1"/>
</dbReference>
<keyword evidence="4" id="KW-0804">Transcription</keyword>
<proteinExistence type="evidence at transcript level"/>
<organism evidence="8">
    <name type="scientific">Triticum aestivum</name>
    <name type="common">Wheat</name>
    <dbReference type="NCBI Taxonomy" id="4565"/>
    <lineage>
        <taxon>Eukaryota</taxon>
        <taxon>Viridiplantae</taxon>
        <taxon>Streptophyta</taxon>
        <taxon>Embryophyta</taxon>
        <taxon>Tracheophyta</taxon>
        <taxon>Spermatophyta</taxon>
        <taxon>Magnoliopsida</taxon>
        <taxon>Liliopsida</taxon>
        <taxon>Poales</taxon>
        <taxon>Poaceae</taxon>
        <taxon>BOP clade</taxon>
        <taxon>Pooideae</taxon>
        <taxon>Triticodae</taxon>
        <taxon>Triticeae</taxon>
        <taxon>Triticinae</taxon>
        <taxon>Triticum</taxon>
    </lineage>
</organism>
<feature type="chain" id="PRO_5002788774" evidence="6">
    <location>
        <begin position="21"/>
        <end position="149"/>
    </location>
</feature>
<evidence type="ECO:0000259" key="7">
    <source>
        <dbReference type="SMART" id="SM00774"/>
    </source>
</evidence>
<dbReference type="SUPFAM" id="SSF118290">
    <property type="entry name" value="WRKY DNA-binding domain"/>
    <property type="match status" value="1"/>
</dbReference>
<dbReference type="ExpressionAtlas" id="B3GAV9">
    <property type="expression patterns" value="baseline and differential"/>
</dbReference>
<comment type="subcellular location">
    <subcellularLocation>
        <location evidence="1">Nucleus</location>
    </subcellularLocation>
</comment>
<keyword evidence="3" id="KW-0238">DNA-binding</keyword>
<dbReference type="Pfam" id="PF03106">
    <property type="entry name" value="WRKY"/>
    <property type="match status" value="1"/>
</dbReference>
<evidence type="ECO:0000313" key="8">
    <source>
        <dbReference type="EMBL" id="ACD80373.1"/>
    </source>
</evidence>
<keyword evidence="2" id="KW-0805">Transcription regulation</keyword>
<evidence type="ECO:0000256" key="4">
    <source>
        <dbReference type="ARBA" id="ARBA00023163"/>
    </source>
</evidence>
<protein>
    <submittedName>
        <fullName evidence="8">WRKY12 transcription factor</fullName>
    </submittedName>
</protein>